<accession>A0A0G1EA17</accession>
<evidence type="ECO:0000313" key="2">
    <source>
        <dbReference type="Proteomes" id="UP000034213"/>
    </source>
</evidence>
<dbReference type="SUPFAM" id="SSF50447">
    <property type="entry name" value="Translation proteins"/>
    <property type="match status" value="1"/>
</dbReference>
<evidence type="ECO:0008006" key="3">
    <source>
        <dbReference type="Google" id="ProtNLM"/>
    </source>
</evidence>
<dbReference type="EMBL" id="LCEW01000025">
    <property type="protein sequence ID" value="KKS79911.1"/>
    <property type="molecule type" value="Genomic_DNA"/>
</dbReference>
<dbReference type="STRING" id="1618369.UV54_C0025G0003"/>
<name>A0A0G1EA17_9BACT</name>
<organism evidence="1 2">
    <name type="scientific">Candidatus Beckwithbacteria bacterium GW2011_GWA2_43_10</name>
    <dbReference type="NCBI Taxonomy" id="1618369"/>
    <lineage>
        <taxon>Bacteria</taxon>
        <taxon>Candidatus Beckwithiibacteriota</taxon>
    </lineage>
</organism>
<reference evidence="1 2" key="1">
    <citation type="journal article" date="2015" name="Nature">
        <title>rRNA introns, odd ribosomes, and small enigmatic genomes across a large radiation of phyla.</title>
        <authorList>
            <person name="Brown C.T."/>
            <person name="Hug L.A."/>
            <person name="Thomas B.C."/>
            <person name="Sharon I."/>
            <person name="Castelle C.J."/>
            <person name="Singh A."/>
            <person name="Wilkins M.J."/>
            <person name="Williams K.H."/>
            <person name="Banfield J.F."/>
        </authorList>
    </citation>
    <scope>NUCLEOTIDE SEQUENCE [LARGE SCALE GENOMIC DNA]</scope>
</reference>
<gene>
    <name evidence="1" type="ORF">UV54_C0025G0003</name>
</gene>
<evidence type="ECO:0000313" key="1">
    <source>
        <dbReference type="EMBL" id="KKS79911.1"/>
    </source>
</evidence>
<sequence>MGKFIGKVAHYFDKAMVIVVKLEDSLSIGDTIKLKKGEEEFDQLVDSIQIEHKNIEKAKKGDEVAIKISRPAKQGAEVYRL</sequence>
<proteinExistence type="predicted"/>
<protein>
    <recommendedName>
        <fullName evidence="3">Translation elongation factor-like protein</fullName>
    </recommendedName>
</protein>
<dbReference type="Gene3D" id="2.40.30.10">
    <property type="entry name" value="Translation factors"/>
    <property type="match status" value="1"/>
</dbReference>
<dbReference type="InterPro" id="IPR009000">
    <property type="entry name" value="Transl_B-barrel_sf"/>
</dbReference>
<comment type="caution">
    <text evidence="1">The sequence shown here is derived from an EMBL/GenBank/DDBJ whole genome shotgun (WGS) entry which is preliminary data.</text>
</comment>
<dbReference type="AlphaFoldDB" id="A0A0G1EA17"/>
<dbReference type="Proteomes" id="UP000034213">
    <property type="component" value="Unassembled WGS sequence"/>
</dbReference>